<keyword evidence="3" id="KW-1185">Reference proteome</keyword>
<keyword evidence="1" id="KW-0472">Membrane</keyword>
<feature type="transmembrane region" description="Helical" evidence="1">
    <location>
        <begin position="59"/>
        <end position="78"/>
    </location>
</feature>
<protein>
    <submittedName>
        <fullName evidence="2">Uncharacterized protein</fullName>
    </submittedName>
</protein>
<keyword evidence="1" id="KW-1133">Transmembrane helix</keyword>
<proteinExistence type="predicted"/>
<evidence type="ECO:0000313" key="2">
    <source>
        <dbReference type="EMBL" id="MQY47575.1"/>
    </source>
</evidence>
<evidence type="ECO:0000313" key="3">
    <source>
        <dbReference type="Proteomes" id="UP000435138"/>
    </source>
</evidence>
<dbReference type="Proteomes" id="UP000435138">
    <property type="component" value="Unassembled WGS sequence"/>
</dbReference>
<accession>A0A6A8A8I7</accession>
<dbReference type="AlphaFoldDB" id="A0A6A8A8I7"/>
<reference evidence="2 3" key="1">
    <citation type="submission" date="2019-11" db="EMBL/GenBank/DDBJ databases">
        <title>Genome analysis of Rhizobacterium cereale a novel genus and species isolated from maize roots in North Spain.</title>
        <authorList>
            <person name="Menendez E."/>
            <person name="Flores-Felix J.D."/>
            <person name="Ramirez-Bahena M.-H."/>
            <person name="Igual J.M."/>
            <person name="Garcia-Fraile P."/>
            <person name="Peix A."/>
            <person name="Velazquez E."/>
        </authorList>
    </citation>
    <scope>NUCLEOTIDE SEQUENCE [LARGE SCALE GENOMIC DNA]</scope>
    <source>
        <strain evidence="2 3">RZME27</strain>
    </source>
</reference>
<name>A0A6A8A8I7_9HYPH</name>
<comment type="caution">
    <text evidence="2">The sequence shown here is derived from an EMBL/GenBank/DDBJ whole genome shotgun (WGS) entry which is preliminary data.</text>
</comment>
<evidence type="ECO:0000256" key="1">
    <source>
        <dbReference type="SAM" id="Phobius"/>
    </source>
</evidence>
<gene>
    <name evidence="2" type="ORF">GAO09_16190</name>
</gene>
<dbReference type="EMBL" id="WIXI01000045">
    <property type="protein sequence ID" value="MQY47575.1"/>
    <property type="molecule type" value="Genomic_DNA"/>
</dbReference>
<organism evidence="2 3">
    <name type="scientific">Endobacterium cereale</name>
    <dbReference type="NCBI Taxonomy" id="2663029"/>
    <lineage>
        <taxon>Bacteria</taxon>
        <taxon>Pseudomonadati</taxon>
        <taxon>Pseudomonadota</taxon>
        <taxon>Alphaproteobacteria</taxon>
        <taxon>Hyphomicrobiales</taxon>
        <taxon>Rhizobiaceae</taxon>
        <taxon>Endobacterium</taxon>
    </lineage>
</organism>
<sequence length="79" mass="8706">MLVVDFVLEVIGYTTARILLPIISLGNVRVEQVSSNETDFNWAGFKRGENGGFMCQAPMAGWIGLIPWTVLFVTLFAIA</sequence>
<dbReference type="RefSeq" id="WP_153355048.1">
    <property type="nucleotide sequence ID" value="NZ_JAYKOO010000007.1"/>
</dbReference>
<keyword evidence="1" id="KW-0812">Transmembrane</keyword>